<dbReference type="InterPro" id="IPR013762">
    <property type="entry name" value="Integrase-like_cat_sf"/>
</dbReference>
<dbReference type="Proteomes" id="UP000183447">
    <property type="component" value="Unassembled WGS sequence"/>
</dbReference>
<dbReference type="Pfam" id="PF00589">
    <property type="entry name" value="Phage_integrase"/>
    <property type="match status" value="1"/>
</dbReference>
<dbReference type="GO" id="GO:0015074">
    <property type="term" value="P:DNA integration"/>
    <property type="evidence" value="ECO:0007669"/>
    <property type="project" value="UniProtKB-KW"/>
</dbReference>
<dbReference type="InterPro" id="IPR011010">
    <property type="entry name" value="DNA_brk_join_enz"/>
</dbReference>
<dbReference type="GO" id="GO:0003677">
    <property type="term" value="F:DNA binding"/>
    <property type="evidence" value="ECO:0007669"/>
    <property type="project" value="UniProtKB-KW"/>
</dbReference>
<keyword evidence="2" id="KW-0229">DNA integration</keyword>
<sequence length="415" mass="46210">MALTDSRAKSIAAKGDVLMDGSVDNLMLKSNGKKGRGAWVFRFVSPTERDASGKGKRRDMGLGSYPKISIAAARKEARQCHDMLGRGEDPIAQRDAAKALLRQRSNIKTFEVACGEYIELQKGRWREGSKSLEQWSSSLATYAYPSLGKKRVDELSREDFVQVLKPIWTSKPETATRLFQRCTKIMSWCRSTGLTTTNPMESVKDLLPSRPSAKATQQHLPSLPWQKVPDFVQKVLRNGAPGTCREALEFLILSGCRSGEVRGMKWDEVDLTNGIWTIPGHRMKAGKEHRVPLTGRMKELLSRQRSNGRSGELVFPAPRGGEFSDATMSKFLRDHRVPSDAPGRYATVHGFRSSLRVWGAENNVANDVMEAMLAHTERNAVVAAYKRTDLLDERRIAMESWGAFLNAPSSPAIST</sequence>
<keyword evidence="4" id="KW-0233">DNA recombination</keyword>
<accession>A0A1K2I0V2</accession>
<dbReference type="GO" id="GO:0006310">
    <property type="term" value="P:DNA recombination"/>
    <property type="evidence" value="ECO:0007669"/>
    <property type="project" value="UniProtKB-KW"/>
</dbReference>
<dbReference type="InterPro" id="IPR038488">
    <property type="entry name" value="Integrase_DNA-bd_sf"/>
</dbReference>
<keyword evidence="3" id="KW-0238">DNA-binding</keyword>
<dbReference type="EMBL" id="FPKU01000002">
    <property type="protein sequence ID" value="SFZ85412.1"/>
    <property type="molecule type" value="Genomic_DNA"/>
</dbReference>
<name>A0A1K2I0V2_9HYPH</name>
<proteinExistence type="inferred from homology"/>
<dbReference type="PANTHER" id="PTHR30629:SF2">
    <property type="entry name" value="PROPHAGE INTEGRASE INTS-RELATED"/>
    <property type="match status" value="1"/>
</dbReference>
<protein>
    <submittedName>
        <fullName evidence="6">Integrase</fullName>
    </submittedName>
</protein>
<evidence type="ECO:0000313" key="7">
    <source>
        <dbReference type="Proteomes" id="UP000183447"/>
    </source>
</evidence>
<evidence type="ECO:0000259" key="5">
    <source>
        <dbReference type="PROSITE" id="PS51898"/>
    </source>
</evidence>
<dbReference type="InterPro" id="IPR025166">
    <property type="entry name" value="Integrase_DNA_bind_dom"/>
</dbReference>
<dbReference type="InterPro" id="IPR050808">
    <property type="entry name" value="Phage_Integrase"/>
</dbReference>
<dbReference type="OrthoDB" id="9795573at2"/>
<dbReference type="PROSITE" id="PS51898">
    <property type="entry name" value="TYR_RECOMBINASE"/>
    <property type="match status" value="1"/>
</dbReference>
<dbReference type="AlphaFoldDB" id="A0A1K2I0V2"/>
<evidence type="ECO:0000313" key="6">
    <source>
        <dbReference type="EMBL" id="SFZ85412.1"/>
    </source>
</evidence>
<feature type="domain" description="Tyr recombinase" evidence="5">
    <location>
        <begin position="222"/>
        <end position="398"/>
    </location>
</feature>
<dbReference type="InterPro" id="IPR010998">
    <property type="entry name" value="Integrase_recombinase_N"/>
</dbReference>
<evidence type="ECO:0000256" key="4">
    <source>
        <dbReference type="ARBA" id="ARBA00023172"/>
    </source>
</evidence>
<keyword evidence="7" id="KW-1185">Reference proteome</keyword>
<gene>
    <name evidence="6" type="ORF">SAMN02983003_2576</name>
</gene>
<dbReference type="RefSeq" id="WP_072343601.1">
    <property type="nucleotide sequence ID" value="NZ_FPKU01000002.1"/>
</dbReference>
<dbReference type="InterPro" id="IPR053876">
    <property type="entry name" value="Phage_int_M"/>
</dbReference>
<dbReference type="PANTHER" id="PTHR30629">
    <property type="entry name" value="PROPHAGE INTEGRASE"/>
    <property type="match status" value="1"/>
</dbReference>
<evidence type="ECO:0000256" key="2">
    <source>
        <dbReference type="ARBA" id="ARBA00022908"/>
    </source>
</evidence>
<dbReference type="InterPro" id="IPR002104">
    <property type="entry name" value="Integrase_catalytic"/>
</dbReference>
<comment type="similarity">
    <text evidence="1">Belongs to the 'phage' integrase family.</text>
</comment>
<dbReference type="CDD" id="cd00801">
    <property type="entry name" value="INT_P4_C"/>
    <property type="match status" value="1"/>
</dbReference>
<dbReference type="Gene3D" id="3.30.160.390">
    <property type="entry name" value="Integrase, DNA-binding domain"/>
    <property type="match status" value="1"/>
</dbReference>
<evidence type="ECO:0000256" key="1">
    <source>
        <dbReference type="ARBA" id="ARBA00008857"/>
    </source>
</evidence>
<dbReference type="Pfam" id="PF22022">
    <property type="entry name" value="Phage_int_M"/>
    <property type="match status" value="1"/>
</dbReference>
<reference evidence="6 7" key="1">
    <citation type="submission" date="2016-11" db="EMBL/GenBank/DDBJ databases">
        <authorList>
            <person name="Jaros S."/>
            <person name="Januszkiewicz K."/>
            <person name="Wedrychowicz H."/>
        </authorList>
    </citation>
    <scope>NUCLEOTIDE SEQUENCE [LARGE SCALE GENOMIC DNA]</scope>
    <source>
        <strain evidence="6 7">ATCC 23634</strain>
    </source>
</reference>
<dbReference type="Gene3D" id="1.10.443.10">
    <property type="entry name" value="Intergrase catalytic core"/>
    <property type="match status" value="1"/>
</dbReference>
<dbReference type="SUPFAM" id="SSF56349">
    <property type="entry name" value="DNA breaking-rejoining enzymes"/>
    <property type="match status" value="1"/>
</dbReference>
<organism evidence="6 7">
    <name type="scientific">Devosia enhydra</name>
    <dbReference type="NCBI Taxonomy" id="665118"/>
    <lineage>
        <taxon>Bacteria</taxon>
        <taxon>Pseudomonadati</taxon>
        <taxon>Pseudomonadota</taxon>
        <taxon>Alphaproteobacteria</taxon>
        <taxon>Hyphomicrobiales</taxon>
        <taxon>Devosiaceae</taxon>
        <taxon>Devosia</taxon>
    </lineage>
</organism>
<evidence type="ECO:0000256" key="3">
    <source>
        <dbReference type="ARBA" id="ARBA00023125"/>
    </source>
</evidence>
<dbReference type="Gene3D" id="1.10.150.130">
    <property type="match status" value="1"/>
</dbReference>
<dbReference type="Pfam" id="PF13356">
    <property type="entry name" value="Arm-DNA-bind_3"/>
    <property type="match status" value="1"/>
</dbReference>